<dbReference type="AlphaFoldDB" id="A0A2J0PJH1"/>
<protein>
    <recommendedName>
        <fullName evidence="1">Putative DnaT-like domain-containing protein</fullName>
    </recommendedName>
</protein>
<comment type="caution">
    <text evidence="2">The sequence shown here is derived from an EMBL/GenBank/DDBJ whole genome shotgun (WGS) entry which is preliminary data.</text>
</comment>
<evidence type="ECO:0000313" key="2">
    <source>
        <dbReference type="EMBL" id="PJD74694.1"/>
    </source>
</evidence>
<accession>A0A2J0PJH1</accession>
<sequence>MVNTDITSPDANSYASEEDLASFAEIRGIELPDKLTPLLIKAMDYLEGLDWVGSKADPRQALAWPRVNVVLDEHDFPPDEVPRQVITAQCMLSVEAIDGDLLSSVREAAVKTERVEGAVTMTYAVADGEVFTPSYPAVMALLGDLAGGRGYAINAFAERA</sequence>
<dbReference type="RefSeq" id="WP_047363536.1">
    <property type="nucleotide sequence ID" value="NZ_FJYB01000002.1"/>
</dbReference>
<dbReference type="Pfam" id="PF20557">
    <property type="entry name" value="DnaT_2"/>
    <property type="match status" value="1"/>
</dbReference>
<evidence type="ECO:0000259" key="1">
    <source>
        <dbReference type="Pfam" id="PF20557"/>
    </source>
</evidence>
<organism evidence="2">
    <name type="scientific">Enterobacter kobei</name>
    <dbReference type="NCBI Taxonomy" id="208224"/>
    <lineage>
        <taxon>Bacteria</taxon>
        <taxon>Pseudomonadati</taxon>
        <taxon>Pseudomonadota</taxon>
        <taxon>Gammaproteobacteria</taxon>
        <taxon>Enterobacterales</taxon>
        <taxon>Enterobacteriaceae</taxon>
        <taxon>Enterobacter</taxon>
        <taxon>Enterobacter cloacae complex</taxon>
    </lineage>
</organism>
<dbReference type="Proteomes" id="UP000230495">
    <property type="component" value="Unassembled WGS sequence"/>
</dbReference>
<evidence type="ECO:0000313" key="3">
    <source>
        <dbReference type="Proteomes" id="UP000230495"/>
    </source>
</evidence>
<gene>
    <name evidence="2" type="ORF">B9Q37_12435</name>
</gene>
<dbReference type="EMBL" id="NEEU01000004">
    <property type="protein sequence ID" value="PJD74694.1"/>
    <property type="molecule type" value="Genomic_DNA"/>
</dbReference>
<proteinExistence type="predicted"/>
<dbReference type="InterPro" id="IPR046787">
    <property type="entry name" value="DnaT_2"/>
</dbReference>
<feature type="domain" description="Putative DnaT-like" evidence="1">
    <location>
        <begin position="2"/>
        <end position="160"/>
    </location>
</feature>
<name>A0A2J0PJH1_9ENTR</name>
<reference evidence="2 3" key="1">
    <citation type="journal article" date="2017" name="J. Antimicrob. Chemother.">
        <title>Characterization of the population structure, drug resistance mechanisms and plasmids of the community-associated Enterobacter cloacae complex in China.</title>
        <authorList>
            <person name="Zhou K."/>
            <person name="Yu W."/>
            <person name="Cao X."/>
            <person name="Shen P."/>
            <person name="Lu H."/>
            <person name="Luo Q."/>
            <person name="Rossen J.W.A."/>
            <person name="Xiao Y."/>
        </authorList>
    </citation>
    <scope>NUCLEOTIDE SEQUENCE [LARGE SCALE GENOMIC DNA]</scope>
    <source>
        <strain evidence="2">ECC1097</strain>
    </source>
</reference>
<dbReference type="OrthoDB" id="6507212at2"/>